<proteinExistence type="inferred from homology"/>
<dbReference type="PANTHER" id="PTHR24305">
    <property type="entry name" value="CYTOCHROME P450"/>
    <property type="match status" value="1"/>
</dbReference>
<gene>
    <name evidence="6" type="ORF">F4Y60_12405</name>
</gene>
<evidence type="ECO:0000256" key="4">
    <source>
        <dbReference type="ARBA" id="ARBA00023121"/>
    </source>
</evidence>
<evidence type="ECO:0000256" key="3">
    <source>
        <dbReference type="ARBA" id="ARBA00023034"/>
    </source>
</evidence>
<reference evidence="6" key="1">
    <citation type="submission" date="2019-09" db="EMBL/GenBank/DDBJ databases">
        <title>Characterisation of the sponge microbiome using genome-centric metagenomics.</title>
        <authorList>
            <person name="Engelberts J.P."/>
            <person name="Robbins S.J."/>
            <person name="De Goeij J.M."/>
            <person name="Aranda M."/>
            <person name="Bell S.C."/>
            <person name="Webster N.S."/>
        </authorList>
    </citation>
    <scope>NUCLEOTIDE SEQUENCE</scope>
    <source>
        <strain evidence="6">SB0664_bin_43</strain>
    </source>
</reference>
<keyword evidence="5" id="KW-0472">Membrane</keyword>
<dbReference type="GO" id="GO:0004497">
    <property type="term" value="F:monooxygenase activity"/>
    <property type="evidence" value="ECO:0007669"/>
    <property type="project" value="InterPro"/>
</dbReference>
<dbReference type="PRINTS" id="PR00463">
    <property type="entry name" value="EP450I"/>
</dbReference>
<keyword evidence="4" id="KW-0446">Lipid-binding</keyword>
<keyword evidence="3" id="KW-0333">Golgi apparatus</keyword>
<comment type="subcellular location">
    <subcellularLocation>
        <location evidence="1">Golgi apparatus membrane</location>
        <topology evidence="1">Peripheral membrane protein</topology>
        <orientation evidence="1">Cytoplasmic side</orientation>
    </subcellularLocation>
</comment>
<sequence length="599" mass="67253">MCFCPFNPGRATLSFLRLHPCSMSDARRSCLMDATADDLKARPLSLVDEFVLTLFNESTGYFHQVPGWNMNCAIIGAALAELSLLSRIDTDMTSLHVLDPTSTGDPALDDILKEIVVSEESRDTQFWVERLVAHAESVTSLTLERLLSLRILEHHDGEFYTLAAPELHTARHGASREGTIGQFVKGRISTIILTDSIPDPRDAIIVGLANACDVLRFMFDLDADAERRIEQICNLDIIGRTVAEAVKHNIVNPRVQRIVGLKEYPTVRWRYLLRRPHLRSGNIPALFSDLAQEYGPVFQIKPPFSPTLLFMGGPEVNRWVHRKGRIFLRAADYFAGIEEVYGAHGVFPSLDGADHFRLRKALNYGYSRNRLEGHLDTLYLRIRNFVADWEEGAVLQPASACRYLANTQIGPLMAGIDTQDVIDELIKFKERLLLTHVGRVLPKFLAHTPSMKRRAKLIETVVERVQFAHTPAQRAGCPRNLVDDLLSLHASDPQFLPESNLKFFFSTPALASVYLGDMLGFALYSMAAHRKIHEGIRNEADALFGAGDPEGPDFSKSAIDVTRRFIMECLRMYPIIPMSIRNVMNTCVVEGFELPIGTR</sequence>
<dbReference type="GO" id="GO:0005737">
    <property type="term" value="C:cytoplasm"/>
    <property type="evidence" value="ECO:0007669"/>
    <property type="project" value="UniProtKB-ARBA"/>
</dbReference>
<evidence type="ECO:0000313" key="6">
    <source>
        <dbReference type="EMBL" id="MXY34860.1"/>
    </source>
</evidence>
<evidence type="ECO:0000256" key="5">
    <source>
        <dbReference type="ARBA" id="ARBA00023136"/>
    </source>
</evidence>
<dbReference type="InterPro" id="IPR050121">
    <property type="entry name" value="Cytochrome_P450_monoxygenase"/>
</dbReference>
<name>A0A6B0Y571_9RHOB</name>
<dbReference type="InterPro" id="IPR036396">
    <property type="entry name" value="Cyt_P450_sf"/>
</dbReference>
<dbReference type="GO" id="GO:0005506">
    <property type="term" value="F:iron ion binding"/>
    <property type="evidence" value="ECO:0007669"/>
    <property type="project" value="InterPro"/>
</dbReference>
<dbReference type="InterPro" id="IPR038261">
    <property type="entry name" value="GPP34-like_sf"/>
</dbReference>
<dbReference type="SUPFAM" id="SSF48264">
    <property type="entry name" value="Cytochrome P450"/>
    <property type="match status" value="1"/>
</dbReference>
<organism evidence="6">
    <name type="scientific">Boseongicola sp. SB0664_bin_43</name>
    <dbReference type="NCBI Taxonomy" id="2604844"/>
    <lineage>
        <taxon>Bacteria</taxon>
        <taxon>Pseudomonadati</taxon>
        <taxon>Pseudomonadota</taxon>
        <taxon>Alphaproteobacteria</taxon>
        <taxon>Rhodobacterales</taxon>
        <taxon>Paracoccaceae</taxon>
        <taxon>Boseongicola</taxon>
    </lineage>
</organism>
<dbReference type="PANTHER" id="PTHR24305:SF166">
    <property type="entry name" value="CYTOCHROME P450 12A4, MITOCHONDRIAL-RELATED"/>
    <property type="match status" value="1"/>
</dbReference>
<dbReference type="GO" id="GO:0016705">
    <property type="term" value="F:oxidoreductase activity, acting on paired donors, with incorporation or reduction of molecular oxygen"/>
    <property type="evidence" value="ECO:0007669"/>
    <property type="project" value="InterPro"/>
</dbReference>
<evidence type="ECO:0000256" key="2">
    <source>
        <dbReference type="ARBA" id="ARBA00010617"/>
    </source>
</evidence>
<dbReference type="Gene3D" id="1.10.3630.10">
    <property type="entry name" value="yeast vps74-n-term truncation variant domain like"/>
    <property type="match status" value="1"/>
</dbReference>
<dbReference type="GO" id="GO:0012505">
    <property type="term" value="C:endomembrane system"/>
    <property type="evidence" value="ECO:0007669"/>
    <property type="project" value="UniProtKB-ARBA"/>
</dbReference>
<protein>
    <submittedName>
        <fullName evidence="6">Cytochrome P450</fullName>
    </submittedName>
</protein>
<evidence type="ECO:0000256" key="1">
    <source>
        <dbReference type="ARBA" id="ARBA00004255"/>
    </source>
</evidence>
<comment type="caution">
    <text evidence="6">The sequence shown here is derived from an EMBL/GenBank/DDBJ whole genome shotgun (WGS) entry which is preliminary data.</text>
</comment>
<dbReference type="InterPro" id="IPR001128">
    <property type="entry name" value="Cyt_P450"/>
</dbReference>
<dbReference type="AlphaFoldDB" id="A0A6B0Y571"/>
<feature type="non-terminal residue" evidence="6">
    <location>
        <position position="599"/>
    </location>
</feature>
<dbReference type="InterPro" id="IPR002401">
    <property type="entry name" value="Cyt_P450_E_grp-I"/>
</dbReference>
<dbReference type="EMBL" id="VXRY01000509">
    <property type="protein sequence ID" value="MXY34860.1"/>
    <property type="molecule type" value="Genomic_DNA"/>
</dbReference>
<dbReference type="GO" id="GO:0070273">
    <property type="term" value="F:phosphatidylinositol-4-phosphate binding"/>
    <property type="evidence" value="ECO:0007669"/>
    <property type="project" value="InterPro"/>
</dbReference>
<accession>A0A6B0Y571</accession>
<dbReference type="CDD" id="cd00302">
    <property type="entry name" value="cytochrome_P450"/>
    <property type="match status" value="1"/>
</dbReference>
<dbReference type="Gene3D" id="1.10.630.10">
    <property type="entry name" value="Cytochrome P450"/>
    <property type="match status" value="1"/>
</dbReference>
<comment type="similarity">
    <text evidence="2">Belongs to the cytochrome P450 family.</text>
</comment>
<dbReference type="InterPro" id="IPR008628">
    <property type="entry name" value="GPP34-like"/>
</dbReference>
<dbReference type="Pfam" id="PF00067">
    <property type="entry name" value="p450"/>
    <property type="match status" value="1"/>
</dbReference>
<dbReference type="GO" id="GO:0020037">
    <property type="term" value="F:heme binding"/>
    <property type="evidence" value="ECO:0007669"/>
    <property type="project" value="InterPro"/>
</dbReference>
<dbReference type="Pfam" id="PF05719">
    <property type="entry name" value="GPP34"/>
    <property type="match status" value="1"/>
</dbReference>